<evidence type="ECO:0000256" key="1">
    <source>
        <dbReference type="SAM" id="SignalP"/>
    </source>
</evidence>
<keyword evidence="1" id="KW-0732">Signal</keyword>
<name>A0A7Z2GE90_9BURK</name>
<evidence type="ECO:0000313" key="4">
    <source>
        <dbReference type="Proteomes" id="UP000434209"/>
    </source>
</evidence>
<evidence type="ECO:0000313" key="3">
    <source>
        <dbReference type="EMBL" id="QGZ60236.1"/>
    </source>
</evidence>
<dbReference type="InterPro" id="IPR039567">
    <property type="entry name" value="Gly-zipper"/>
</dbReference>
<dbReference type="PROSITE" id="PS51318">
    <property type="entry name" value="TAT"/>
    <property type="match status" value="1"/>
</dbReference>
<organism evidence="3 4">
    <name type="scientific">Paraburkholderia acidiphila</name>
    <dbReference type="NCBI Taxonomy" id="2571747"/>
    <lineage>
        <taxon>Bacteria</taxon>
        <taxon>Pseudomonadati</taxon>
        <taxon>Pseudomonadota</taxon>
        <taxon>Betaproteobacteria</taxon>
        <taxon>Burkholderiales</taxon>
        <taxon>Burkholderiaceae</taxon>
        <taxon>Paraburkholderia</taxon>
    </lineage>
</organism>
<dbReference type="AlphaFoldDB" id="A0A7Z2GE90"/>
<dbReference type="EMBL" id="CP046912">
    <property type="protein sequence ID" value="QGZ60236.1"/>
    <property type="molecule type" value="Genomic_DNA"/>
</dbReference>
<feature type="chain" id="PRO_5030897359" description="Glycine zipper domain-containing protein" evidence="1">
    <location>
        <begin position="27"/>
        <end position="167"/>
    </location>
</feature>
<dbReference type="Proteomes" id="UP000434209">
    <property type="component" value="Chromosome 4"/>
</dbReference>
<accession>A0A7Z2GE90</accession>
<keyword evidence="4" id="KW-1185">Reference proteome</keyword>
<protein>
    <recommendedName>
        <fullName evidence="2">Glycine zipper domain-containing protein</fullName>
    </recommendedName>
</protein>
<proteinExistence type="predicted"/>
<gene>
    <name evidence="3" type="ORF">FAZ97_34570</name>
</gene>
<sequence length="167" mass="17179">MSKRRQFMFAAQAAFALASVIAPAVAEIAQAQVVYPKPVIYPARGQSPYQQSNDDAACYSWARQQSGVDPAVAATAPAPVVVPGGQRVVGAARGAAAGSVAGAIAGDAGKGAAAGAAIGAMAGGMERRQERRGIAAYNAQAQANNEYAMSSYWHAWRACMTGRYTVE</sequence>
<feature type="domain" description="Glycine zipper" evidence="2">
    <location>
        <begin position="89"/>
        <end position="125"/>
    </location>
</feature>
<feature type="signal peptide" evidence="1">
    <location>
        <begin position="1"/>
        <end position="26"/>
    </location>
</feature>
<dbReference type="OrthoDB" id="9132841at2"/>
<dbReference type="Pfam" id="PF13488">
    <property type="entry name" value="Gly-zipper_Omp"/>
    <property type="match status" value="1"/>
</dbReference>
<dbReference type="InterPro" id="IPR006311">
    <property type="entry name" value="TAT_signal"/>
</dbReference>
<dbReference type="KEGG" id="pacp:FAZ97_34570"/>
<reference evidence="3 4" key="1">
    <citation type="submission" date="2019-12" db="EMBL/GenBank/DDBJ databases">
        <title>Paraburkholderia acidiphila 7Q-K02 sp. nov and Paraburkholderia acidisoli DHF22 sp. nov., two strains isolated from forest soil.</title>
        <authorList>
            <person name="Gao Z."/>
            <person name="Qiu L."/>
        </authorList>
    </citation>
    <scope>NUCLEOTIDE SEQUENCE [LARGE SCALE GENOMIC DNA]</scope>
    <source>
        <strain evidence="3 4">7Q-K02</strain>
    </source>
</reference>
<evidence type="ECO:0000259" key="2">
    <source>
        <dbReference type="Pfam" id="PF13488"/>
    </source>
</evidence>